<dbReference type="GO" id="GO:0016747">
    <property type="term" value="F:acyltransferase activity, transferring groups other than amino-acyl groups"/>
    <property type="evidence" value="ECO:0007669"/>
    <property type="project" value="InterPro"/>
</dbReference>
<dbReference type="InterPro" id="IPR055140">
    <property type="entry name" value="Thiolase_C_2"/>
</dbReference>
<keyword evidence="3" id="KW-1185">Reference proteome</keyword>
<dbReference type="AlphaFoldDB" id="A0A7Y9EV97"/>
<dbReference type="Proteomes" id="UP000552045">
    <property type="component" value="Unassembled WGS sequence"/>
</dbReference>
<dbReference type="PIRSF" id="PIRSF000429">
    <property type="entry name" value="Ac-CoA_Ac_transf"/>
    <property type="match status" value="1"/>
</dbReference>
<dbReference type="Pfam" id="PF22691">
    <property type="entry name" value="Thiolase_C_1"/>
    <property type="match status" value="1"/>
</dbReference>
<accession>A0A7Y9EV97</accession>
<dbReference type="InterPro" id="IPR016039">
    <property type="entry name" value="Thiolase-like"/>
</dbReference>
<dbReference type="PANTHER" id="PTHR42870:SF1">
    <property type="entry name" value="NON-SPECIFIC LIPID-TRANSFER PROTEIN-LIKE 2"/>
    <property type="match status" value="1"/>
</dbReference>
<evidence type="ECO:0000259" key="1">
    <source>
        <dbReference type="Pfam" id="PF22691"/>
    </source>
</evidence>
<evidence type="ECO:0000313" key="2">
    <source>
        <dbReference type="EMBL" id="NYD54613.1"/>
    </source>
</evidence>
<gene>
    <name evidence="2" type="ORF">BKA02_001668</name>
</gene>
<dbReference type="SUPFAM" id="SSF53901">
    <property type="entry name" value="Thiolase-like"/>
    <property type="match status" value="2"/>
</dbReference>
<dbReference type="RefSeq" id="WP_179433062.1">
    <property type="nucleotide sequence ID" value="NZ_BAABLC010000001.1"/>
</dbReference>
<keyword evidence="2" id="KW-0808">Transferase</keyword>
<feature type="domain" description="Thiolase C-terminal" evidence="1">
    <location>
        <begin position="276"/>
        <end position="402"/>
    </location>
</feature>
<organism evidence="2 3">
    <name type="scientific">Microbacterium pseudoresistens</name>
    <dbReference type="NCBI Taxonomy" id="640634"/>
    <lineage>
        <taxon>Bacteria</taxon>
        <taxon>Bacillati</taxon>
        <taxon>Actinomycetota</taxon>
        <taxon>Actinomycetes</taxon>
        <taxon>Micrococcales</taxon>
        <taxon>Microbacteriaceae</taxon>
        <taxon>Microbacterium</taxon>
    </lineage>
</organism>
<evidence type="ECO:0000313" key="3">
    <source>
        <dbReference type="Proteomes" id="UP000552045"/>
    </source>
</evidence>
<comment type="caution">
    <text evidence="2">The sequence shown here is derived from an EMBL/GenBank/DDBJ whole genome shotgun (WGS) entry which is preliminary data.</text>
</comment>
<dbReference type="EMBL" id="JACCBH010000001">
    <property type="protein sequence ID" value="NYD54613.1"/>
    <property type="molecule type" value="Genomic_DNA"/>
</dbReference>
<dbReference type="InterPro" id="IPR002155">
    <property type="entry name" value="Thiolase"/>
</dbReference>
<sequence length="406" mass="42987">MSHVTRAGGDAAIVGIGRRVIRRGAGQRPTALQLGVGAAVDALRDAGVTRDRIGAFFTGRAPQSHMALQYNQVMLSELKINPEFNTSVSAHGAGALGGIALAMTALESGAVDYALCVTNEAAGIWLDQARTNPAWEADLQFEGPYGVSTPALYAQFAARYQHRWGILAEDAAKLCVENRRWALEHPDAAMRDKGPLTVEDVLASPLIASPFRLFDCAVWYPGAIATALVLTRADIAADVHAEPVYISGLGQSTTHERVTERLNAPVGPSGEPFELFDTGAAAAAKQAYERAGISPRDLDLVETSAPFSYVALMMLEELGICERGGAGRFVAEGGIDFDGGLPFNTNGGYLSFGQVAQGLYMLTEAIDQIRGRAAGRQVADAHRALIHSHGGPLASHAVCIIGDQHE</sequence>
<dbReference type="CDD" id="cd00829">
    <property type="entry name" value="SCP-x_thiolase"/>
    <property type="match status" value="1"/>
</dbReference>
<proteinExistence type="predicted"/>
<reference evidence="2 3" key="1">
    <citation type="submission" date="2020-07" db="EMBL/GenBank/DDBJ databases">
        <title>Sequencing the genomes of 1000 actinobacteria strains.</title>
        <authorList>
            <person name="Klenk H.-P."/>
        </authorList>
    </citation>
    <scope>NUCLEOTIDE SEQUENCE [LARGE SCALE GENOMIC DNA]</scope>
    <source>
        <strain evidence="2 3">DSM 22185</strain>
    </source>
</reference>
<protein>
    <submittedName>
        <fullName evidence="2">Acetyl-CoA acetyltransferase</fullName>
    </submittedName>
</protein>
<dbReference type="PANTHER" id="PTHR42870">
    <property type="entry name" value="ACETYL-COA C-ACETYLTRANSFERASE"/>
    <property type="match status" value="1"/>
</dbReference>
<name>A0A7Y9EV97_9MICO</name>
<dbReference type="Gene3D" id="3.40.47.10">
    <property type="match status" value="1"/>
</dbReference>